<feature type="compositionally biased region" description="Low complexity" evidence="15">
    <location>
        <begin position="347"/>
        <end position="367"/>
    </location>
</feature>
<dbReference type="Pfam" id="PF00023">
    <property type="entry name" value="Ank"/>
    <property type="match status" value="1"/>
</dbReference>
<keyword evidence="8" id="KW-0863">Zinc-finger</keyword>
<dbReference type="GO" id="GO:0004519">
    <property type="term" value="F:endonuclease activity"/>
    <property type="evidence" value="ECO:0007669"/>
    <property type="project" value="UniProtKB-KW"/>
</dbReference>
<feature type="region of interest" description="Disordered" evidence="15">
    <location>
        <begin position="110"/>
        <end position="138"/>
    </location>
</feature>
<keyword evidence="9 14" id="KW-0378">Hydrolase</keyword>
<dbReference type="EMBL" id="CAJOBH010005591">
    <property type="protein sequence ID" value="CAF4029572.1"/>
    <property type="molecule type" value="Genomic_DNA"/>
</dbReference>
<feature type="compositionally biased region" description="Basic and acidic residues" evidence="15">
    <location>
        <begin position="482"/>
        <end position="492"/>
    </location>
</feature>
<dbReference type="SUPFAM" id="SSF48403">
    <property type="entry name" value="Ankyrin repeat"/>
    <property type="match status" value="1"/>
</dbReference>
<evidence type="ECO:0000256" key="12">
    <source>
        <dbReference type="ARBA" id="ARBA00023054"/>
    </source>
</evidence>
<dbReference type="AlphaFoldDB" id="A0A8S2P1W5"/>
<dbReference type="InterPro" id="IPR041540">
    <property type="entry name" value="VATC"/>
</dbReference>
<dbReference type="GO" id="GO:0016787">
    <property type="term" value="F:hydrolase activity"/>
    <property type="evidence" value="ECO:0007669"/>
    <property type="project" value="UniProtKB-KW"/>
</dbReference>
<dbReference type="Gene3D" id="1.25.40.20">
    <property type="entry name" value="Ankyrin repeat-containing domain"/>
    <property type="match status" value="1"/>
</dbReference>
<dbReference type="InterPro" id="IPR047139">
    <property type="entry name" value="ANKZ1/VMS1"/>
</dbReference>
<feature type="domain" description="VLRF1" evidence="16">
    <location>
        <begin position="187"/>
        <end position="329"/>
    </location>
</feature>
<evidence type="ECO:0000259" key="16">
    <source>
        <dbReference type="PROSITE" id="PS52044"/>
    </source>
</evidence>
<evidence type="ECO:0000256" key="5">
    <source>
        <dbReference type="ARBA" id="ARBA00022723"/>
    </source>
</evidence>
<evidence type="ECO:0000256" key="9">
    <source>
        <dbReference type="ARBA" id="ARBA00022801"/>
    </source>
</evidence>
<dbReference type="GO" id="GO:0036503">
    <property type="term" value="P:ERAD pathway"/>
    <property type="evidence" value="ECO:0007669"/>
    <property type="project" value="TreeGrafter"/>
</dbReference>
<reference evidence="17" key="1">
    <citation type="submission" date="2021-02" db="EMBL/GenBank/DDBJ databases">
        <authorList>
            <person name="Nowell W R."/>
        </authorList>
    </citation>
    <scope>NUCLEOTIDE SEQUENCE</scope>
</reference>
<evidence type="ECO:0000256" key="3">
    <source>
        <dbReference type="ARBA" id="ARBA00022490"/>
    </source>
</evidence>
<feature type="region of interest" description="Disordered" evidence="15">
    <location>
        <begin position="347"/>
        <end position="372"/>
    </location>
</feature>
<protein>
    <recommendedName>
        <fullName evidence="16">VLRF1 domain-containing protein</fullName>
    </recommendedName>
</protein>
<feature type="region of interest" description="Disordered" evidence="15">
    <location>
        <begin position="467"/>
        <end position="496"/>
    </location>
</feature>
<evidence type="ECO:0000256" key="7">
    <source>
        <dbReference type="ARBA" id="ARBA00022759"/>
    </source>
</evidence>
<evidence type="ECO:0000256" key="10">
    <source>
        <dbReference type="ARBA" id="ARBA00022833"/>
    </source>
</evidence>
<dbReference type="InterPro" id="IPR002110">
    <property type="entry name" value="Ankyrin_rpt"/>
</dbReference>
<comment type="similarity">
    <text evidence="2 14">Belongs to the ANKZF1/VMS1 family.</text>
</comment>
<keyword evidence="4 14" id="KW-0540">Nuclease</keyword>
<accession>A0A8S2P1W5</accession>
<feature type="compositionally biased region" description="Basic residues" evidence="15">
    <location>
        <begin position="472"/>
        <end position="481"/>
    </location>
</feature>
<dbReference type="InterPro" id="IPR041175">
    <property type="entry name" value="VLRF1/Vms1"/>
</dbReference>
<name>A0A8S2P1W5_9BILA</name>
<evidence type="ECO:0000256" key="8">
    <source>
        <dbReference type="ARBA" id="ARBA00022771"/>
    </source>
</evidence>
<dbReference type="Pfam" id="PF18716">
    <property type="entry name" value="VATC"/>
    <property type="match status" value="1"/>
</dbReference>
<keyword evidence="11 13" id="KW-0040">ANK repeat</keyword>
<keyword evidence="6" id="KW-0677">Repeat</keyword>
<evidence type="ECO:0000313" key="17">
    <source>
        <dbReference type="EMBL" id="CAF4029572.1"/>
    </source>
</evidence>
<comment type="caution">
    <text evidence="17">The sequence shown here is derived from an EMBL/GenBank/DDBJ whole genome shotgun (WGS) entry which is preliminary data.</text>
</comment>
<dbReference type="PANTHER" id="PTHR16036">
    <property type="entry name" value="ANKYRIN REPEAT AND ZINC FINGER DOMAIN-CONTAINING PROTEIN 1"/>
    <property type="match status" value="1"/>
</dbReference>
<evidence type="ECO:0000313" key="18">
    <source>
        <dbReference type="Proteomes" id="UP000681967"/>
    </source>
</evidence>
<dbReference type="InterPro" id="IPR036770">
    <property type="entry name" value="Ankyrin_rpt-contain_sf"/>
</dbReference>
<dbReference type="GO" id="GO:0008270">
    <property type="term" value="F:zinc ion binding"/>
    <property type="evidence" value="ECO:0007669"/>
    <property type="project" value="UniProtKB-KW"/>
</dbReference>
<evidence type="ECO:0000256" key="15">
    <source>
        <dbReference type="SAM" id="MobiDB-lite"/>
    </source>
</evidence>
<keyword evidence="10" id="KW-0862">Zinc</keyword>
<dbReference type="Pfam" id="PF18826">
    <property type="entry name" value="bVLRF1"/>
    <property type="match status" value="1"/>
</dbReference>
<sequence>MASFKQLKLFADKELDHCLQTVVRPFTEHVYFPETPVDPLGIEKHHHEIQLQNLSISDTLACATCQIQFIDRTEQTIHFKSDWHRFNLKRKLRNQLPFSSEKFEDMEKDISSISGSDSSDDELSESESSLNPSADGSYNTCARNNPKIILTLADGRHLSLYRCILHGKKNFPQESQELIITAQRLPLCTYWCVVMAAGGHFAIALFERDKIIQHKTFHKYIVRAKQGSAQSAHDQKTGGKARSAGANLRRQNMLHLKQKIHDLFTTWKNEIQRCLLIFVRAPSFNQQLLFGDKNAPLSTSDPRIRSIPFATLRPTFSEIKRVYDQLTKMELYPEDYQFQEVEQEKVSTSQTKLSTTKKAVVESSSSSDSEDDLTDILNYQTAGSLDTLLHIASERGHLKIIQRLLNEGANPSLSNQRAKYPYNLCKNKETKDVFRLFRHDHPDKYDYTLGQIAASISMDELERQRAVERERRRQTKKRRTDKQRSDQERETREQEEEQQRIAFLALSEAEKRTLAIHANFETNKHDGLHLGRCWQCAKKISDEPFTYFDYKFCSTSCLKAHRTKSKMTTA</sequence>
<comment type="domain">
    <text evidence="14">The VLRF1 domain mediates binding to the 60S ribosomal subunit.</text>
</comment>
<keyword evidence="12" id="KW-0175">Coiled coil</keyword>
<keyword evidence="5" id="KW-0479">Metal-binding</keyword>
<dbReference type="GO" id="GO:0005737">
    <property type="term" value="C:cytoplasm"/>
    <property type="evidence" value="ECO:0007669"/>
    <property type="project" value="UniProtKB-SubCell"/>
</dbReference>
<dbReference type="PROSITE" id="PS50297">
    <property type="entry name" value="ANK_REP_REGION"/>
    <property type="match status" value="1"/>
</dbReference>
<evidence type="ECO:0000256" key="14">
    <source>
        <dbReference type="PROSITE-ProRule" id="PRU01389"/>
    </source>
</evidence>
<feature type="active site" evidence="14">
    <location>
        <position position="230"/>
    </location>
</feature>
<dbReference type="Proteomes" id="UP000681967">
    <property type="component" value="Unassembled WGS sequence"/>
</dbReference>
<keyword evidence="3 14" id="KW-0963">Cytoplasm</keyword>
<dbReference type="PROSITE" id="PS52044">
    <property type="entry name" value="VLRF1"/>
    <property type="match status" value="1"/>
</dbReference>
<dbReference type="SMART" id="SM00248">
    <property type="entry name" value="ANK"/>
    <property type="match status" value="1"/>
</dbReference>
<feature type="repeat" description="ANK" evidence="13">
    <location>
        <begin position="384"/>
        <end position="416"/>
    </location>
</feature>
<evidence type="ECO:0000256" key="1">
    <source>
        <dbReference type="ARBA" id="ARBA00004496"/>
    </source>
</evidence>
<evidence type="ECO:0000256" key="6">
    <source>
        <dbReference type="ARBA" id="ARBA00022737"/>
    </source>
</evidence>
<evidence type="ECO:0000256" key="4">
    <source>
        <dbReference type="ARBA" id="ARBA00022722"/>
    </source>
</evidence>
<dbReference type="PROSITE" id="PS50088">
    <property type="entry name" value="ANK_REPEAT"/>
    <property type="match status" value="1"/>
</dbReference>
<comment type="subcellular location">
    <subcellularLocation>
        <location evidence="1">Cytoplasm</location>
    </subcellularLocation>
</comment>
<proteinExistence type="inferred from homology"/>
<dbReference type="PANTHER" id="PTHR16036:SF2">
    <property type="entry name" value="TRNA ENDONUCLEASE ANKZF1"/>
    <property type="match status" value="1"/>
</dbReference>
<evidence type="ECO:0000256" key="11">
    <source>
        <dbReference type="ARBA" id="ARBA00023043"/>
    </source>
</evidence>
<keyword evidence="7 14" id="KW-0255">Endonuclease</keyword>
<organism evidence="17 18">
    <name type="scientific">Rotaria magnacalcarata</name>
    <dbReference type="NCBI Taxonomy" id="392030"/>
    <lineage>
        <taxon>Eukaryota</taxon>
        <taxon>Metazoa</taxon>
        <taxon>Spiralia</taxon>
        <taxon>Gnathifera</taxon>
        <taxon>Rotifera</taxon>
        <taxon>Eurotatoria</taxon>
        <taxon>Bdelloidea</taxon>
        <taxon>Philodinida</taxon>
        <taxon>Philodinidae</taxon>
        <taxon>Rotaria</taxon>
    </lineage>
</organism>
<gene>
    <name evidence="17" type="ORF">BYL167_LOCUS15252</name>
</gene>
<evidence type="ECO:0000256" key="13">
    <source>
        <dbReference type="PROSITE-ProRule" id="PRU00023"/>
    </source>
</evidence>
<evidence type="ECO:0000256" key="2">
    <source>
        <dbReference type="ARBA" id="ARBA00009262"/>
    </source>
</evidence>